<dbReference type="AlphaFoldDB" id="A0AAV9Z1A1"/>
<dbReference type="EMBL" id="JAWWNJ010000045">
    <property type="protein sequence ID" value="KAK7019008.1"/>
    <property type="molecule type" value="Genomic_DNA"/>
</dbReference>
<organism evidence="1 3">
    <name type="scientific">Favolaschia claudopus</name>
    <dbReference type="NCBI Taxonomy" id="2862362"/>
    <lineage>
        <taxon>Eukaryota</taxon>
        <taxon>Fungi</taxon>
        <taxon>Dikarya</taxon>
        <taxon>Basidiomycota</taxon>
        <taxon>Agaricomycotina</taxon>
        <taxon>Agaricomycetes</taxon>
        <taxon>Agaricomycetidae</taxon>
        <taxon>Agaricales</taxon>
        <taxon>Marasmiineae</taxon>
        <taxon>Mycenaceae</taxon>
        <taxon>Favolaschia</taxon>
    </lineage>
</organism>
<gene>
    <name evidence="2" type="ORF">R3P38DRAFT_2783795</name>
    <name evidence="1" type="ORF">R3P38DRAFT_2815552</name>
</gene>
<dbReference type="EMBL" id="JAWWNJ010000247">
    <property type="protein sequence ID" value="KAK6967019.1"/>
    <property type="molecule type" value="Genomic_DNA"/>
</dbReference>
<comment type="caution">
    <text evidence="1">The sequence shown here is derived from an EMBL/GenBank/DDBJ whole genome shotgun (WGS) entry which is preliminary data.</text>
</comment>
<reference evidence="1 3" key="1">
    <citation type="journal article" date="2024" name="J Genomics">
        <title>Draft genome sequencing and assembly of Favolaschia claudopus CIRM-BRFM 2984 isolated from oak limbs.</title>
        <authorList>
            <person name="Navarro D."/>
            <person name="Drula E."/>
            <person name="Chaduli D."/>
            <person name="Cazenave R."/>
            <person name="Ahrendt S."/>
            <person name="Wang J."/>
            <person name="Lipzen A."/>
            <person name="Daum C."/>
            <person name="Barry K."/>
            <person name="Grigoriev I.V."/>
            <person name="Favel A."/>
            <person name="Rosso M.N."/>
            <person name="Martin F."/>
        </authorList>
    </citation>
    <scope>NUCLEOTIDE SEQUENCE [LARGE SCALE GENOMIC DNA]</scope>
    <source>
        <strain evidence="1 3">CIRM-BRFM 2984</strain>
    </source>
</reference>
<name>A0AAV9Z1A1_9AGAR</name>
<evidence type="ECO:0000313" key="3">
    <source>
        <dbReference type="Proteomes" id="UP001362999"/>
    </source>
</evidence>
<proteinExistence type="predicted"/>
<evidence type="ECO:0000313" key="1">
    <source>
        <dbReference type="EMBL" id="KAK6967019.1"/>
    </source>
</evidence>
<keyword evidence="3" id="KW-1185">Reference proteome</keyword>
<protein>
    <submittedName>
        <fullName evidence="1">Uncharacterized protein</fullName>
    </submittedName>
</protein>
<dbReference type="Proteomes" id="UP001362999">
    <property type="component" value="Unassembled WGS sequence"/>
</dbReference>
<sequence length="387" mass="44357">MSTLFERFREGNTSIRNRTTRVLAHLRYKTDFDWLRERTRKTEFFREAFMFIDLQSPPLPVVVERISTLPPFVRRDVHPLHVRLFGLLVAVIDSVDEETGRPLHIAVLKDPELNEAISAIYQNQVAVLRSIIRVDDKTMVWTLASSDWSRDVGQVVELEVKLTRFEDDSSGNIFAKDAERDPHHPILANDQVGVHYIVTRDKTMTDVCGSLDRYSYKELFYPETYERYLSPYRIRVPRYRPSFIGTVVGSELAYHDNPHMAETSGCYCNRIILKCPVGADEATVQLFDKQVRVLEEIIEYDGQESPGKVLVGWTRTLKDGAKAIEVWTSLNDGGVHFDYPVGRDIELVVNLCKDEASDGSCPGNIAKCFTLWVRNHHYLSDADVGRT</sequence>
<accession>A0AAV9Z1A1</accession>
<evidence type="ECO:0000313" key="2">
    <source>
        <dbReference type="EMBL" id="KAK7019008.1"/>
    </source>
</evidence>